<dbReference type="GO" id="GO:0005634">
    <property type="term" value="C:nucleus"/>
    <property type="evidence" value="ECO:0007669"/>
    <property type="project" value="UniProtKB-SubCell"/>
</dbReference>
<reference evidence="11" key="1">
    <citation type="submission" date="2025-08" db="UniProtKB">
        <authorList>
            <consortium name="RefSeq"/>
        </authorList>
    </citation>
    <scope>IDENTIFICATION</scope>
    <source>
        <tissue evidence="11">Liver</tissue>
    </source>
</reference>
<evidence type="ECO:0000256" key="1">
    <source>
        <dbReference type="ARBA" id="ARBA00004123"/>
    </source>
</evidence>
<evidence type="ECO:0000256" key="5">
    <source>
        <dbReference type="ARBA" id="ARBA00020263"/>
    </source>
</evidence>
<dbReference type="OrthoDB" id="9995306at2759"/>
<gene>
    <name evidence="11" type="primary">ELP6</name>
</gene>
<dbReference type="GO" id="GO:0005737">
    <property type="term" value="C:cytoplasm"/>
    <property type="evidence" value="ECO:0007669"/>
    <property type="project" value="UniProtKB-SubCell"/>
</dbReference>
<dbReference type="Pfam" id="PF09807">
    <property type="entry name" value="ELP6"/>
    <property type="match status" value="1"/>
</dbReference>
<dbReference type="KEGG" id="pbi:103055250"/>
<evidence type="ECO:0000313" key="10">
    <source>
        <dbReference type="Proteomes" id="UP000695026"/>
    </source>
</evidence>
<dbReference type="Gene3D" id="3.40.50.300">
    <property type="entry name" value="P-loop containing nucleotide triphosphate hydrolases"/>
    <property type="match status" value="1"/>
</dbReference>
<sequence length="267" mass="29858">MFLALNELLGVSVEQPERSKLTLLCATKTDASFLVHHFLSFYLKAGCKVCFLAVVQSFNHYSIVAQKLGVNLITAKEQDQLVFFEGLKSANHVLFGGVQETDDTSPFQFISGDGSNLKVLYEFVQTALSPAASGDPWKCPVLIVDDLSVFLSLGVRLMDILNFIHYCRVTVNSQLKGNLVLMVHSSEDSEDEENELLVKSLRHQCNSILWAEGLATGYCKEVHGQLTIIERSPWESRAARDLQRIYQYKIQDKNVTFFARGMSAAVL</sequence>
<evidence type="ECO:0000256" key="4">
    <source>
        <dbReference type="ARBA" id="ARBA00008837"/>
    </source>
</evidence>
<proteinExistence type="inferred from homology"/>
<keyword evidence="6" id="KW-0963">Cytoplasm</keyword>
<dbReference type="GO" id="GO:0033588">
    <property type="term" value="C:elongator holoenzyme complex"/>
    <property type="evidence" value="ECO:0007669"/>
    <property type="project" value="InterPro"/>
</dbReference>
<dbReference type="InterPro" id="IPR027417">
    <property type="entry name" value="P-loop_NTPase"/>
</dbReference>
<name>A0A9F2WF20_PYTBI</name>
<dbReference type="InterPro" id="IPR018627">
    <property type="entry name" value="ELP6"/>
</dbReference>
<protein>
    <recommendedName>
        <fullName evidence="5">Elongator complex protein 6</fullName>
    </recommendedName>
    <alternativeName>
        <fullName evidence="9">Protein TMEM103</fullName>
    </alternativeName>
</protein>
<dbReference type="RefSeq" id="XP_007440603.1">
    <property type="nucleotide sequence ID" value="XM_007440541.3"/>
</dbReference>
<organism evidence="10 11">
    <name type="scientific">Python bivittatus</name>
    <name type="common">Burmese python</name>
    <name type="synonym">Python molurus bivittatus</name>
    <dbReference type="NCBI Taxonomy" id="176946"/>
    <lineage>
        <taxon>Eukaryota</taxon>
        <taxon>Metazoa</taxon>
        <taxon>Chordata</taxon>
        <taxon>Craniata</taxon>
        <taxon>Vertebrata</taxon>
        <taxon>Euteleostomi</taxon>
        <taxon>Lepidosauria</taxon>
        <taxon>Squamata</taxon>
        <taxon>Bifurcata</taxon>
        <taxon>Unidentata</taxon>
        <taxon>Episquamata</taxon>
        <taxon>Toxicofera</taxon>
        <taxon>Serpentes</taxon>
        <taxon>Henophidia</taxon>
        <taxon>Pythonidae</taxon>
        <taxon>Python</taxon>
    </lineage>
</organism>
<evidence type="ECO:0000256" key="8">
    <source>
        <dbReference type="ARBA" id="ARBA00023242"/>
    </source>
</evidence>
<keyword evidence="8" id="KW-0539">Nucleus</keyword>
<dbReference type="AlphaFoldDB" id="A0A9F2WF20"/>
<dbReference type="OMA" id="MFTELNS"/>
<comment type="pathway">
    <text evidence="3">tRNA modification; 5-methoxycarbonylmethyl-2-thiouridine-tRNA biosynthesis.</text>
</comment>
<dbReference type="FunFam" id="3.40.50.300:FF:001078">
    <property type="entry name" value="Elongator acetyltransferase complex subunit 6"/>
    <property type="match status" value="1"/>
</dbReference>
<dbReference type="PANTHER" id="PTHR16184:SF6">
    <property type="entry name" value="ELONGATOR COMPLEX PROTEIN 6"/>
    <property type="match status" value="1"/>
</dbReference>
<evidence type="ECO:0000313" key="11">
    <source>
        <dbReference type="RefSeq" id="XP_007440603.1"/>
    </source>
</evidence>
<dbReference type="PANTHER" id="PTHR16184">
    <property type="entry name" value="ELONGATOR COMPLEX PROTEIN 6"/>
    <property type="match status" value="1"/>
</dbReference>
<keyword evidence="10" id="KW-1185">Reference proteome</keyword>
<comment type="subcellular location">
    <subcellularLocation>
        <location evidence="2">Cytoplasm</location>
    </subcellularLocation>
    <subcellularLocation>
        <location evidence="1">Nucleus</location>
    </subcellularLocation>
</comment>
<dbReference type="CTD" id="54859"/>
<dbReference type="Proteomes" id="UP000695026">
    <property type="component" value="Unplaced"/>
</dbReference>
<evidence type="ECO:0000256" key="6">
    <source>
        <dbReference type="ARBA" id="ARBA00022490"/>
    </source>
</evidence>
<keyword evidence="7" id="KW-0819">tRNA processing</keyword>
<comment type="similarity">
    <text evidence="4">Belongs to the ELP6 family.</text>
</comment>
<accession>A0A9F2WF20</accession>
<dbReference type="GeneID" id="103055250"/>
<evidence type="ECO:0000256" key="7">
    <source>
        <dbReference type="ARBA" id="ARBA00022694"/>
    </source>
</evidence>
<dbReference type="GO" id="GO:0002098">
    <property type="term" value="P:tRNA wobble uridine modification"/>
    <property type="evidence" value="ECO:0007669"/>
    <property type="project" value="InterPro"/>
</dbReference>
<evidence type="ECO:0000256" key="2">
    <source>
        <dbReference type="ARBA" id="ARBA00004496"/>
    </source>
</evidence>
<dbReference type="CDD" id="cd19495">
    <property type="entry name" value="Elp6"/>
    <property type="match status" value="1"/>
</dbReference>
<evidence type="ECO:0000256" key="3">
    <source>
        <dbReference type="ARBA" id="ARBA00005043"/>
    </source>
</evidence>
<evidence type="ECO:0000256" key="9">
    <source>
        <dbReference type="ARBA" id="ARBA00045027"/>
    </source>
</evidence>